<evidence type="ECO:0000256" key="3">
    <source>
        <dbReference type="ARBA" id="ARBA00022448"/>
    </source>
</evidence>
<dbReference type="InParanoid" id="A0A259U2E7"/>
<feature type="chain" id="PRO_5013237861" description="Manganese transporter" evidence="7">
    <location>
        <begin position="30"/>
        <end position="322"/>
    </location>
</feature>
<dbReference type="PROSITE" id="PS51257">
    <property type="entry name" value="PROKAR_LIPOPROTEIN"/>
    <property type="match status" value="1"/>
</dbReference>
<dbReference type="GO" id="GO:0007155">
    <property type="term" value="P:cell adhesion"/>
    <property type="evidence" value="ECO:0007669"/>
    <property type="project" value="InterPro"/>
</dbReference>
<evidence type="ECO:0000313" key="8">
    <source>
        <dbReference type="EMBL" id="OZC04169.1"/>
    </source>
</evidence>
<comment type="similarity">
    <text evidence="2 6">Belongs to the bacterial solute-binding protein 9 family.</text>
</comment>
<dbReference type="GO" id="GO:0030313">
    <property type="term" value="C:cell envelope"/>
    <property type="evidence" value="ECO:0007669"/>
    <property type="project" value="UniProtKB-SubCell"/>
</dbReference>
<dbReference type="InterPro" id="IPR006129">
    <property type="entry name" value="AdhesinB"/>
</dbReference>
<evidence type="ECO:0000256" key="2">
    <source>
        <dbReference type="ARBA" id="ARBA00011028"/>
    </source>
</evidence>
<keyword evidence="4" id="KW-0479">Metal-binding</keyword>
<comment type="caution">
    <text evidence="8">The sequence shown here is derived from an EMBL/GenBank/DDBJ whole genome shotgun (WGS) entry which is preliminary data.</text>
</comment>
<dbReference type="SUPFAM" id="SSF53807">
    <property type="entry name" value="Helical backbone' metal receptor"/>
    <property type="match status" value="1"/>
</dbReference>
<dbReference type="PRINTS" id="PR00690">
    <property type="entry name" value="ADHESNFAMILY"/>
</dbReference>
<dbReference type="PRINTS" id="PR00691">
    <property type="entry name" value="ADHESINB"/>
</dbReference>
<dbReference type="Proteomes" id="UP000216446">
    <property type="component" value="Unassembled WGS sequence"/>
</dbReference>
<comment type="subcellular location">
    <subcellularLocation>
        <location evidence="1">Cell envelope</location>
    </subcellularLocation>
</comment>
<gene>
    <name evidence="8" type="ORF">BSZ36_14970</name>
</gene>
<evidence type="ECO:0000256" key="6">
    <source>
        <dbReference type="RuleBase" id="RU003512"/>
    </source>
</evidence>
<evidence type="ECO:0000313" key="9">
    <source>
        <dbReference type="Proteomes" id="UP000216446"/>
    </source>
</evidence>
<dbReference type="PANTHER" id="PTHR42953:SF1">
    <property type="entry name" value="METAL-BINDING PROTEIN HI_0362-RELATED"/>
    <property type="match status" value="1"/>
</dbReference>
<dbReference type="EMBL" id="MQWB01000001">
    <property type="protein sequence ID" value="OZC04169.1"/>
    <property type="molecule type" value="Genomic_DNA"/>
</dbReference>
<evidence type="ECO:0000256" key="4">
    <source>
        <dbReference type="ARBA" id="ARBA00022723"/>
    </source>
</evidence>
<keyword evidence="5 7" id="KW-0732">Signal</keyword>
<dbReference type="PANTHER" id="PTHR42953">
    <property type="entry name" value="HIGH-AFFINITY ZINC UPTAKE SYSTEM PROTEIN ZNUA-RELATED"/>
    <property type="match status" value="1"/>
</dbReference>
<dbReference type="AlphaFoldDB" id="A0A259U2E7"/>
<dbReference type="GO" id="GO:0046872">
    <property type="term" value="F:metal ion binding"/>
    <property type="evidence" value="ECO:0007669"/>
    <property type="project" value="UniProtKB-KW"/>
</dbReference>
<dbReference type="InterPro" id="IPR050492">
    <property type="entry name" value="Bact_metal-bind_prot9"/>
</dbReference>
<evidence type="ECO:0000256" key="5">
    <source>
        <dbReference type="ARBA" id="ARBA00022729"/>
    </source>
</evidence>
<dbReference type="InterPro" id="IPR006128">
    <property type="entry name" value="Lipoprotein_PsaA-like"/>
</dbReference>
<dbReference type="InterPro" id="IPR006127">
    <property type="entry name" value="ZnuA-like"/>
</dbReference>
<accession>A0A259U2E7</accession>
<proteinExistence type="inferred from homology"/>
<dbReference type="Pfam" id="PF01297">
    <property type="entry name" value="ZnuA"/>
    <property type="match status" value="1"/>
</dbReference>
<keyword evidence="3 6" id="KW-0813">Transport</keyword>
<evidence type="ECO:0000256" key="1">
    <source>
        <dbReference type="ARBA" id="ARBA00004196"/>
    </source>
</evidence>
<dbReference type="FunCoup" id="A0A259U2E7">
    <property type="interactions" value="132"/>
</dbReference>
<keyword evidence="9" id="KW-1185">Reference proteome</keyword>
<dbReference type="GO" id="GO:0030001">
    <property type="term" value="P:metal ion transport"/>
    <property type="evidence" value="ECO:0007669"/>
    <property type="project" value="InterPro"/>
</dbReference>
<dbReference type="OrthoDB" id="9793396at2"/>
<organism evidence="8 9">
    <name type="scientific">Rubricoccus marinus</name>
    <dbReference type="NCBI Taxonomy" id="716817"/>
    <lineage>
        <taxon>Bacteria</taxon>
        <taxon>Pseudomonadati</taxon>
        <taxon>Rhodothermota</taxon>
        <taxon>Rhodothermia</taxon>
        <taxon>Rhodothermales</taxon>
        <taxon>Rubricoccaceae</taxon>
        <taxon>Rubricoccus</taxon>
    </lineage>
</organism>
<sequence>MPTPTRFRLWRQRPLAALTFLLLPLALFASGCGTDTGAADDGRIQAVATTSIVADMVRQIGGEHVRVQALMGPNVDPHVYRPSEGDVTRMATADVVFTNGLHLEGKMGEALEQLGSRGTVVRAIAEAIPDSLRRESVTYQGSYDPHVWMNPLLWIYAAEETARALADLDPEHAADYQANAAAAVDSLRALDADLRQRLSAIPESRRVLVTAHDAFEYFGRAYDFRVRGLQGLSTATEAGTADVQDLARFVTEQGLPTMFVETSVSERTIRAVQEAVRARGGTVELGEPLYSDALGGPASGADTHAGMLRHNVDAMVDGLGDS</sequence>
<evidence type="ECO:0008006" key="10">
    <source>
        <dbReference type="Google" id="ProtNLM"/>
    </source>
</evidence>
<dbReference type="Gene3D" id="3.40.50.1980">
    <property type="entry name" value="Nitrogenase molybdenum iron protein domain"/>
    <property type="match status" value="2"/>
</dbReference>
<feature type="signal peptide" evidence="7">
    <location>
        <begin position="1"/>
        <end position="29"/>
    </location>
</feature>
<reference evidence="8 9" key="1">
    <citation type="submission" date="2016-11" db="EMBL/GenBank/DDBJ databases">
        <title>Study of marine rhodopsin-containing bacteria.</title>
        <authorList>
            <person name="Yoshizawa S."/>
            <person name="Kumagai Y."/>
            <person name="Kogure K."/>
        </authorList>
    </citation>
    <scope>NUCLEOTIDE SEQUENCE [LARGE SCALE GENOMIC DNA]</scope>
    <source>
        <strain evidence="8 9">SG-29</strain>
    </source>
</reference>
<name>A0A259U2E7_9BACT</name>
<protein>
    <recommendedName>
        <fullName evidence="10">Manganese transporter</fullName>
    </recommendedName>
</protein>
<evidence type="ECO:0000256" key="7">
    <source>
        <dbReference type="SAM" id="SignalP"/>
    </source>
</evidence>